<dbReference type="SUPFAM" id="SSF56112">
    <property type="entry name" value="Protein kinase-like (PK-like)"/>
    <property type="match status" value="1"/>
</dbReference>
<comment type="subcellular location">
    <subcellularLocation>
        <location evidence="1">Cell membrane</location>
        <topology evidence="1">Single-pass membrane protein</topology>
    </subcellularLocation>
    <subcellularLocation>
        <location evidence="2">Membrane</location>
        <topology evidence="2">Single-pass type I membrane protein</topology>
    </subcellularLocation>
</comment>
<keyword evidence="16 25" id="KW-0675">Receptor</keyword>
<evidence type="ECO:0000256" key="18">
    <source>
        <dbReference type="ARBA" id="ARBA00047899"/>
    </source>
</evidence>
<dbReference type="InterPro" id="IPR001611">
    <property type="entry name" value="Leu-rich_rpt"/>
</dbReference>
<evidence type="ECO:0000256" key="11">
    <source>
        <dbReference type="ARBA" id="ARBA00022741"/>
    </source>
</evidence>
<keyword evidence="6" id="KW-0433">Leucine-rich repeat</keyword>
<feature type="binding site" evidence="20">
    <location>
        <position position="640"/>
    </location>
    <ligand>
        <name>ATP</name>
        <dbReference type="ChEBI" id="CHEBI:30616"/>
    </ligand>
</feature>
<comment type="similarity">
    <text evidence="3">Belongs to the protein kinase superfamily. Ser/Thr protein kinase family.</text>
</comment>
<evidence type="ECO:0000256" key="4">
    <source>
        <dbReference type="ARBA" id="ARBA00012513"/>
    </source>
</evidence>
<dbReference type="AlphaFoldDB" id="A0AAX6GTU9"/>
<dbReference type="EMBL" id="JANAVB010008398">
    <property type="protein sequence ID" value="KAJ6841796.1"/>
    <property type="molecule type" value="Genomic_DNA"/>
</dbReference>
<dbReference type="PROSITE" id="PS00108">
    <property type="entry name" value="PROTEIN_KINASE_ST"/>
    <property type="match status" value="1"/>
</dbReference>
<dbReference type="Gene3D" id="3.80.10.10">
    <property type="entry name" value="Ribonuclease Inhibitor"/>
    <property type="match status" value="3"/>
</dbReference>
<dbReference type="InterPro" id="IPR008271">
    <property type="entry name" value="Ser/Thr_kinase_AS"/>
</dbReference>
<evidence type="ECO:0000256" key="15">
    <source>
        <dbReference type="ARBA" id="ARBA00023136"/>
    </source>
</evidence>
<keyword evidence="14 22" id="KW-1133">Transmembrane helix</keyword>
<keyword evidence="11 20" id="KW-0547">Nucleotide-binding</keyword>
<dbReference type="Gene3D" id="3.30.200.20">
    <property type="entry name" value="Phosphorylase Kinase, domain 1"/>
    <property type="match status" value="1"/>
</dbReference>
<dbReference type="FunFam" id="3.30.200.20:FF:000328">
    <property type="entry name" value="Leucine-rich repeat protein kinase family protein"/>
    <property type="match status" value="1"/>
</dbReference>
<dbReference type="InterPro" id="IPR011009">
    <property type="entry name" value="Kinase-like_dom_sf"/>
</dbReference>
<gene>
    <name evidence="26" type="ORF">M6B38_305370</name>
    <name evidence="25" type="ORF">M6B38_348055</name>
</gene>
<dbReference type="FunFam" id="3.80.10.10:FF:000387">
    <property type="entry name" value="Probable LRR receptor-like serine/threonine-protein kinase At1g06840"/>
    <property type="match status" value="1"/>
</dbReference>
<evidence type="ECO:0000256" key="14">
    <source>
        <dbReference type="ARBA" id="ARBA00022989"/>
    </source>
</evidence>
<feature type="transmembrane region" description="Helical" evidence="22">
    <location>
        <begin position="548"/>
        <end position="572"/>
    </location>
</feature>
<evidence type="ECO:0000256" key="10">
    <source>
        <dbReference type="ARBA" id="ARBA00022737"/>
    </source>
</evidence>
<name>A0AAX6GTU9_IRIPA</name>
<keyword evidence="17" id="KW-0325">Glycoprotein</keyword>
<proteinExistence type="inferred from homology"/>
<evidence type="ECO:0000256" key="6">
    <source>
        <dbReference type="ARBA" id="ARBA00022614"/>
    </source>
</evidence>
<keyword evidence="7" id="KW-0808">Transferase</keyword>
<evidence type="ECO:0000256" key="2">
    <source>
        <dbReference type="ARBA" id="ARBA00004479"/>
    </source>
</evidence>
<dbReference type="InterPro" id="IPR017441">
    <property type="entry name" value="Protein_kinase_ATP_BS"/>
</dbReference>
<feature type="compositionally biased region" description="Low complexity" evidence="21">
    <location>
        <begin position="909"/>
        <end position="922"/>
    </location>
</feature>
<evidence type="ECO:0000256" key="23">
    <source>
        <dbReference type="SAM" id="SignalP"/>
    </source>
</evidence>
<evidence type="ECO:0000256" key="19">
    <source>
        <dbReference type="ARBA" id="ARBA00048679"/>
    </source>
</evidence>
<accession>A0AAX6GTU9</accession>
<comment type="catalytic activity">
    <reaction evidence="19">
        <text>L-seryl-[protein] + ATP = O-phospho-L-seryl-[protein] + ADP + H(+)</text>
        <dbReference type="Rhea" id="RHEA:17989"/>
        <dbReference type="Rhea" id="RHEA-COMP:9863"/>
        <dbReference type="Rhea" id="RHEA-COMP:11604"/>
        <dbReference type="ChEBI" id="CHEBI:15378"/>
        <dbReference type="ChEBI" id="CHEBI:29999"/>
        <dbReference type="ChEBI" id="CHEBI:30616"/>
        <dbReference type="ChEBI" id="CHEBI:83421"/>
        <dbReference type="ChEBI" id="CHEBI:456216"/>
        <dbReference type="EC" id="2.7.11.1"/>
    </reaction>
</comment>
<dbReference type="PROSITE" id="PS00107">
    <property type="entry name" value="PROTEIN_KINASE_ATP"/>
    <property type="match status" value="1"/>
</dbReference>
<protein>
    <recommendedName>
        <fullName evidence="4">non-specific serine/threonine protein kinase</fullName>
        <ecNumber evidence="4">2.7.11.1</ecNumber>
    </recommendedName>
</protein>
<evidence type="ECO:0000256" key="8">
    <source>
        <dbReference type="ARBA" id="ARBA00022692"/>
    </source>
</evidence>
<keyword evidence="10" id="KW-0677">Repeat</keyword>
<dbReference type="PROSITE" id="PS50011">
    <property type="entry name" value="PROTEIN_KINASE_DOM"/>
    <property type="match status" value="1"/>
</dbReference>
<evidence type="ECO:0000256" key="3">
    <source>
        <dbReference type="ARBA" id="ARBA00008684"/>
    </source>
</evidence>
<dbReference type="PANTHER" id="PTHR45974">
    <property type="entry name" value="RECEPTOR-LIKE PROTEIN 55"/>
    <property type="match status" value="1"/>
</dbReference>
<dbReference type="GO" id="GO:0005524">
    <property type="term" value="F:ATP binding"/>
    <property type="evidence" value="ECO:0007669"/>
    <property type="project" value="UniProtKB-UniRule"/>
</dbReference>
<dbReference type="PANTHER" id="PTHR45974:SF234">
    <property type="entry name" value="PROTEIN KINASE DOMAIN-CONTAINING PROTEIN"/>
    <property type="match status" value="1"/>
</dbReference>
<dbReference type="GO" id="GO:0005886">
    <property type="term" value="C:plasma membrane"/>
    <property type="evidence" value="ECO:0007669"/>
    <property type="project" value="UniProtKB-SubCell"/>
</dbReference>
<dbReference type="Gene3D" id="1.10.510.10">
    <property type="entry name" value="Transferase(Phosphotransferase) domain 1"/>
    <property type="match status" value="1"/>
</dbReference>
<feature type="region of interest" description="Disordered" evidence="21">
    <location>
        <begin position="897"/>
        <end position="922"/>
    </location>
</feature>
<dbReference type="Pfam" id="PF00069">
    <property type="entry name" value="Pkinase"/>
    <property type="match status" value="1"/>
</dbReference>
<evidence type="ECO:0000256" key="13">
    <source>
        <dbReference type="ARBA" id="ARBA00022840"/>
    </source>
</evidence>
<comment type="caution">
    <text evidence="25">The sequence shown here is derived from an EMBL/GenBank/DDBJ whole genome shotgun (WGS) entry which is preliminary data.</text>
</comment>
<dbReference type="SUPFAM" id="SSF52058">
    <property type="entry name" value="L domain-like"/>
    <property type="match status" value="2"/>
</dbReference>
<sequence>MSVVPFFLMATISSCFLAQHAGAVTTDPSEVTALKAMKSNLIDPMKNLNTWNSGDPCTSNWKGIICTAILNDGYLHIQEVQLLRLNLSGTLVTDLRLLSHLNILDVMWNNISGSIPKEIGNITSLKLLLLSGNKFSGSLPDEIGLLANLNRLQIDQNQISGPIPTSFANLNYIKHFHMNNNSISGQLPPELSTLPRLLHLLVDNNKLTGYLPPEYSRMPSLKILQLDNNNFSGTTIPASYGNMTTLLKLSLRNCSLQGTIPDLSGIPHLIYLDLSWNQLKGSIQLNKVSIYVTTIDLSNNFLNGSIPSSFTGFPSLQRMSLENNLLVGSVPLVWKNMTFNGNESLILDFQNNYFTTISDTLKPPTNVSVLLYGNPLCENGNQPNLIQFCQPQIITPASGSAASTNLKCYPCPTDLSFEYNPLSPIPCLCAVPLGVGIRLKSPAISDFRPYIDDFEINLTSLLNLYLYQLYFDIFIWENGPRLRMYLKLFPSNSSLFNVSEVLRLRQKFTGWEITLSDTFGPYELLNFTLGSYADVVPSATPSRSSTGALVGILLGSVTGALILSAVITALIMRRRSRYLRLLQKRSRSNSRIKVADVKDFTLEEMALATNNFNKAAELGQGGYGKVYKGVLADGTLVAVKRAHAGSLQGSVEFSTEIELLSRLHHRNLVSLVGYCDEDDEQMLIYEFMPNGTLHDHLSVTSEKPLNFLMRLRIAMETARGILYLHTEADPPIIHRDIKTSNILLDSKFVAKVADFGLSRLAPVPDVEGIVPDHVSTVVKGTPGYLDPEYFLTRQLTDKSDVYSLGVVFLELITGRRPISHGKNIVREVSLLYRSGETFSIVDSRMGSYPSECIQTFVSLAIKCCHEETDARPAMPEVVRELEKIWNMMLETDIELSMSTETESRNTAKPSSSSSPSTSGSVKQLVSLDISGSDLSSGIIPPVTPR</sequence>
<evidence type="ECO:0000256" key="1">
    <source>
        <dbReference type="ARBA" id="ARBA00004162"/>
    </source>
</evidence>
<feature type="chain" id="PRO_5044718822" description="non-specific serine/threonine protein kinase" evidence="23">
    <location>
        <begin position="24"/>
        <end position="945"/>
    </location>
</feature>
<organism evidence="25 27">
    <name type="scientific">Iris pallida</name>
    <name type="common">Sweet iris</name>
    <dbReference type="NCBI Taxonomy" id="29817"/>
    <lineage>
        <taxon>Eukaryota</taxon>
        <taxon>Viridiplantae</taxon>
        <taxon>Streptophyta</taxon>
        <taxon>Embryophyta</taxon>
        <taxon>Tracheophyta</taxon>
        <taxon>Spermatophyta</taxon>
        <taxon>Magnoliopsida</taxon>
        <taxon>Liliopsida</taxon>
        <taxon>Asparagales</taxon>
        <taxon>Iridaceae</taxon>
        <taxon>Iridoideae</taxon>
        <taxon>Irideae</taxon>
        <taxon>Iris</taxon>
    </lineage>
</organism>
<evidence type="ECO:0000256" key="20">
    <source>
        <dbReference type="PROSITE-ProRule" id="PRU10141"/>
    </source>
</evidence>
<evidence type="ECO:0000256" key="17">
    <source>
        <dbReference type="ARBA" id="ARBA00023180"/>
    </source>
</evidence>
<evidence type="ECO:0000256" key="9">
    <source>
        <dbReference type="ARBA" id="ARBA00022729"/>
    </source>
</evidence>
<dbReference type="EC" id="2.7.11.1" evidence="4"/>
<evidence type="ECO:0000256" key="5">
    <source>
        <dbReference type="ARBA" id="ARBA00022527"/>
    </source>
</evidence>
<dbReference type="GO" id="GO:0004674">
    <property type="term" value="F:protein serine/threonine kinase activity"/>
    <property type="evidence" value="ECO:0007669"/>
    <property type="project" value="UniProtKB-KW"/>
</dbReference>
<keyword evidence="15 22" id="KW-0472">Membrane</keyword>
<dbReference type="CDD" id="cd14066">
    <property type="entry name" value="STKc_IRAK"/>
    <property type="match status" value="1"/>
</dbReference>
<keyword evidence="5" id="KW-0723">Serine/threonine-protein kinase</keyword>
<dbReference type="Pfam" id="PF00560">
    <property type="entry name" value="LRR_1"/>
    <property type="match status" value="4"/>
</dbReference>
<feature type="domain" description="Protein kinase" evidence="24">
    <location>
        <begin position="612"/>
        <end position="889"/>
    </location>
</feature>
<keyword evidence="27" id="KW-1185">Reference proteome</keyword>
<evidence type="ECO:0000256" key="21">
    <source>
        <dbReference type="SAM" id="MobiDB-lite"/>
    </source>
</evidence>
<dbReference type="Proteomes" id="UP001140949">
    <property type="component" value="Unassembled WGS sequence"/>
</dbReference>
<evidence type="ECO:0000256" key="16">
    <source>
        <dbReference type="ARBA" id="ARBA00023170"/>
    </source>
</evidence>
<dbReference type="Pfam" id="PF08263">
    <property type="entry name" value="LRRNT_2"/>
    <property type="match status" value="1"/>
</dbReference>
<dbReference type="InterPro" id="IPR000719">
    <property type="entry name" value="Prot_kinase_dom"/>
</dbReference>
<keyword evidence="13 20" id="KW-0067">ATP-binding</keyword>
<comment type="catalytic activity">
    <reaction evidence="18">
        <text>L-threonyl-[protein] + ATP = O-phospho-L-threonyl-[protein] + ADP + H(+)</text>
        <dbReference type="Rhea" id="RHEA:46608"/>
        <dbReference type="Rhea" id="RHEA-COMP:11060"/>
        <dbReference type="Rhea" id="RHEA-COMP:11605"/>
        <dbReference type="ChEBI" id="CHEBI:15378"/>
        <dbReference type="ChEBI" id="CHEBI:30013"/>
        <dbReference type="ChEBI" id="CHEBI:30616"/>
        <dbReference type="ChEBI" id="CHEBI:61977"/>
        <dbReference type="ChEBI" id="CHEBI:456216"/>
        <dbReference type="EC" id="2.7.11.1"/>
    </reaction>
</comment>
<keyword evidence="9 23" id="KW-0732">Signal</keyword>
<feature type="compositionally biased region" description="Polar residues" evidence="21">
    <location>
        <begin position="897"/>
        <end position="908"/>
    </location>
</feature>
<keyword evidence="8 22" id="KW-0812">Transmembrane</keyword>
<dbReference type="InterPro" id="IPR013210">
    <property type="entry name" value="LRR_N_plant-typ"/>
</dbReference>
<dbReference type="SMART" id="SM00220">
    <property type="entry name" value="S_TKc"/>
    <property type="match status" value="1"/>
</dbReference>
<evidence type="ECO:0000256" key="7">
    <source>
        <dbReference type="ARBA" id="ARBA00022679"/>
    </source>
</evidence>
<evidence type="ECO:0000256" key="22">
    <source>
        <dbReference type="SAM" id="Phobius"/>
    </source>
</evidence>
<evidence type="ECO:0000259" key="24">
    <source>
        <dbReference type="PROSITE" id="PS50011"/>
    </source>
</evidence>
<reference evidence="25" key="1">
    <citation type="journal article" date="2023" name="GigaByte">
        <title>Genome assembly of the bearded iris, Iris pallida Lam.</title>
        <authorList>
            <person name="Bruccoleri R.E."/>
            <person name="Oakeley E.J."/>
            <person name="Faust A.M.E."/>
            <person name="Altorfer M."/>
            <person name="Dessus-Babus S."/>
            <person name="Burckhardt D."/>
            <person name="Oertli M."/>
            <person name="Naumann U."/>
            <person name="Petersen F."/>
            <person name="Wong J."/>
        </authorList>
    </citation>
    <scope>NUCLEOTIDE SEQUENCE</scope>
    <source>
        <strain evidence="25">GSM-AAB239-AS_SAM_17_03QT</strain>
    </source>
</reference>
<feature type="signal peptide" evidence="23">
    <location>
        <begin position="1"/>
        <end position="23"/>
    </location>
</feature>
<evidence type="ECO:0000256" key="12">
    <source>
        <dbReference type="ARBA" id="ARBA00022777"/>
    </source>
</evidence>
<dbReference type="EMBL" id="JANAVB010016599">
    <property type="protein sequence ID" value="KAJ6831708.1"/>
    <property type="molecule type" value="Genomic_DNA"/>
</dbReference>
<reference evidence="25" key="2">
    <citation type="submission" date="2023-04" db="EMBL/GenBank/DDBJ databases">
        <authorList>
            <person name="Bruccoleri R.E."/>
            <person name="Oakeley E.J."/>
            <person name="Faust A.-M."/>
            <person name="Dessus-Babus S."/>
            <person name="Altorfer M."/>
            <person name="Burckhardt D."/>
            <person name="Oertli M."/>
            <person name="Naumann U."/>
            <person name="Petersen F."/>
            <person name="Wong J."/>
        </authorList>
    </citation>
    <scope>NUCLEOTIDE SEQUENCE</scope>
    <source>
        <strain evidence="25">GSM-AAB239-AS_SAM_17_03QT</strain>
        <tissue evidence="25">Leaf</tissue>
    </source>
</reference>
<evidence type="ECO:0000313" key="25">
    <source>
        <dbReference type="EMBL" id="KAJ6831708.1"/>
    </source>
</evidence>
<dbReference type="FunFam" id="1.10.510.10:FF:000453">
    <property type="entry name" value="LRR receptor-like serine/threonine-protein kinase HSL2"/>
    <property type="match status" value="1"/>
</dbReference>
<evidence type="ECO:0000313" key="27">
    <source>
        <dbReference type="Proteomes" id="UP001140949"/>
    </source>
</evidence>
<keyword evidence="12 25" id="KW-0418">Kinase</keyword>
<dbReference type="InterPro" id="IPR032675">
    <property type="entry name" value="LRR_dom_sf"/>
</dbReference>
<evidence type="ECO:0000313" key="26">
    <source>
        <dbReference type="EMBL" id="KAJ6841796.1"/>
    </source>
</evidence>